<accession>A0A1H7MLW1</accession>
<proteinExistence type="predicted"/>
<evidence type="ECO:0000313" key="2">
    <source>
        <dbReference type="EMBL" id="SEL12111.1"/>
    </source>
</evidence>
<dbReference type="SUPFAM" id="SSF160719">
    <property type="entry name" value="gpW/gp25-like"/>
    <property type="match status" value="1"/>
</dbReference>
<dbReference type="OrthoDB" id="9802846at2"/>
<dbReference type="EMBL" id="FOBH01000005">
    <property type="protein sequence ID" value="SEL12111.1"/>
    <property type="molecule type" value="Genomic_DNA"/>
</dbReference>
<evidence type="ECO:0000313" key="3">
    <source>
        <dbReference type="Proteomes" id="UP000198620"/>
    </source>
</evidence>
<gene>
    <name evidence="2" type="ORF">SAMN05216387_105132</name>
</gene>
<dbReference type="InterPro" id="IPR007048">
    <property type="entry name" value="IraD/Gp25-like"/>
</dbReference>
<dbReference type="RefSeq" id="WP_090828586.1">
    <property type="nucleotide sequence ID" value="NZ_FOBH01000005.1"/>
</dbReference>
<dbReference type="AlphaFoldDB" id="A0A1H7MLW1"/>
<name>A0A1H7MLW1_9PROT</name>
<dbReference type="Pfam" id="PF04965">
    <property type="entry name" value="GPW_gp25"/>
    <property type="match status" value="1"/>
</dbReference>
<keyword evidence="3" id="KW-1185">Reference proteome</keyword>
<organism evidence="2 3">
    <name type="scientific">Nitrosovibrio tenuis</name>
    <dbReference type="NCBI Taxonomy" id="1233"/>
    <lineage>
        <taxon>Bacteria</taxon>
        <taxon>Pseudomonadati</taxon>
        <taxon>Pseudomonadota</taxon>
        <taxon>Betaproteobacteria</taxon>
        <taxon>Nitrosomonadales</taxon>
        <taxon>Nitrosomonadaceae</taxon>
        <taxon>Nitrosovibrio</taxon>
    </lineage>
</organism>
<feature type="domain" description="IraD/Gp25-like" evidence="1">
    <location>
        <begin position="28"/>
        <end position="118"/>
    </location>
</feature>
<dbReference type="Proteomes" id="UP000198620">
    <property type="component" value="Unassembled WGS sequence"/>
</dbReference>
<dbReference type="STRING" id="1233.SAMN05216387_105132"/>
<evidence type="ECO:0000259" key="1">
    <source>
        <dbReference type="Pfam" id="PF04965"/>
    </source>
</evidence>
<protein>
    <recommendedName>
        <fullName evidence="1">IraD/Gp25-like domain-containing protein</fullName>
    </recommendedName>
</protein>
<dbReference type="Gene3D" id="3.10.450.40">
    <property type="match status" value="1"/>
</dbReference>
<reference evidence="2 3" key="1">
    <citation type="submission" date="2016-10" db="EMBL/GenBank/DDBJ databases">
        <authorList>
            <person name="de Groot N.N."/>
        </authorList>
    </citation>
    <scope>NUCLEOTIDE SEQUENCE [LARGE SCALE GENOMIC DNA]</scope>
    <source>
        <strain evidence="2 3">Nv1</strain>
    </source>
</reference>
<sequence>MQIPVLGIGWNFPIELDDSAQPRFSIAEYEESVKQSILIILSTAKGERVMRPDFGSGLSELVFAVNNATTRAMAAFEAREALETWEPRIEVLDVETSVAGNQGEQLLIYIDYRVRTTDNRFNLVYPFYLDRPLT</sequence>